<proteinExistence type="predicted"/>
<dbReference type="EMBL" id="JAPNNL010000018">
    <property type="protein sequence ID" value="MDA0633247.1"/>
    <property type="molecule type" value="Genomic_DNA"/>
</dbReference>
<keyword evidence="2" id="KW-1185">Reference proteome</keyword>
<gene>
    <name evidence="1" type="ORF">OUY22_07425</name>
</gene>
<organism evidence="1 2">
    <name type="scientific">Nonomuraea corallina</name>
    <dbReference type="NCBI Taxonomy" id="2989783"/>
    <lineage>
        <taxon>Bacteria</taxon>
        <taxon>Bacillati</taxon>
        <taxon>Actinomycetota</taxon>
        <taxon>Actinomycetes</taxon>
        <taxon>Streptosporangiales</taxon>
        <taxon>Streptosporangiaceae</taxon>
        <taxon>Nonomuraea</taxon>
    </lineage>
</organism>
<dbReference type="NCBIfam" id="NF038032">
    <property type="entry name" value="CehA_McbA_metalo"/>
    <property type="match status" value="1"/>
</dbReference>
<evidence type="ECO:0000313" key="1">
    <source>
        <dbReference type="EMBL" id="MDA0633247.1"/>
    </source>
</evidence>
<protein>
    <submittedName>
        <fullName evidence="1">CehA/McbA family metallohydrolase</fullName>
    </submittedName>
</protein>
<name>A0ABT4S7P9_9ACTN</name>
<accession>A0ABT4S7P9</accession>
<evidence type="ECO:0000313" key="2">
    <source>
        <dbReference type="Proteomes" id="UP001144036"/>
    </source>
</evidence>
<sequence>MCDYLKPLAGRPVLRLRAGVPCRWSVRTRDGRGWCPPGTVPAHDLDGLPYFHGDDLVLAVPGEPVTVRAARGPEHASVETTLLPCPGETLVELTPPRLYDAAARGWYGADLHVPLNRPAGWVAAAQHGEDLHVINLVAHDGETLDHWAGRDLPWSDGAHVARVDLVHQVRGLGAWPLTPETLRAVRDRGALAAYANPCAGPAETADQLMSGGDAGGDARLAVVDAALGLVDGFSSAIGSPAAYRRLIGAGNRIGATGGGTRRLGPIGRERTYARVDGRLTAGAYARAVRRGHTFVTTGPFLELEVDGRGPGATLDLRPGGTVRVTARVLGEGAERVRLLTADGELASGPAGASADGLDACLPVVWPTYVVAVAEGGGGRVVAHSSPVYLDVCHRRVAREEDVTFCLRWLDLLEKQVRDRVAEDVLEVVEEARRVYLARLR</sequence>
<comment type="caution">
    <text evidence="1">The sequence shown here is derived from an EMBL/GenBank/DDBJ whole genome shotgun (WGS) entry which is preliminary data.</text>
</comment>
<reference evidence="1" key="1">
    <citation type="submission" date="2022-11" db="EMBL/GenBank/DDBJ databases">
        <title>Nonomuraea corallina sp. nov., a new species of the genus Nonomuraea isolated from sea side sediment in Thai sea.</title>
        <authorList>
            <person name="Ngamcharungchit C."/>
            <person name="Matsumoto A."/>
            <person name="Suriyachadkun C."/>
            <person name="Panbangred W."/>
            <person name="Inahashi Y."/>
            <person name="Intra B."/>
        </authorList>
    </citation>
    <scope>NUCLEOTIDE SEQUENCE</scope>
    <source>
        <strain evidence="1">MCN248</strain>
    </source>
</reference>
<dbReference type="Proteomes" id="UP001144036">
    <property type="component" value="Unassembled WGS sequence"/>
</dbReference>
<dbReference type="RefSeq" id="WP_270154047.1">
    <property type="nucleotide sequence ID" value="NZ_JAPNNL010000018.1"/>
</dbReference>